<dbReference type="GO" id="GO:0003700">
    <property type="term" value="F:DNA-binding transcription factor activity"/>
    <property type="evidence" value="ECO:0007669"/>
    <property type="project" value="InterPro"/>
</dbReference>
<gene>
    <name evidence="6" type="ORF">NWE54_25905</name>
</gene>
<sequence length="312" mass="34788">MNINQLDAFLILADCLSVTETARRINCTQPAVTMRIQMLEQELGTPLFDRVAKRLHLTRQGRTFRQYAMEVVNTLSTAREHLRQMEDPLSGTIHFGASNFIGAYLIPALIAHHKKLAPKLVFELDIAPSSELVRRLEAGSVDFLMVSDQLQLDEARFVFHEWCRDRLVLIASPDHALARRKKVPLAEVSAETFLIKPGPSATRDFLMERLRLSGVALVDEMHISSLEAIKQAVMHNLGISIVSRFAVSREIAAGDLVEIPLADAVFERGIRIIHHREKLLSPAVTRFLDLVMAQDMPGQSATSISGVDGPTL</sequence>
<dbReference type="SUPFAM" id="SSF53850">
    <property type="entry name" value="Periplasmic binding protein-like II"/>
    <property type="match status" value="1"/>
</dbReference>
<dbReference type="PRINTS" id="PR00039">
    <property type="entry name" value="HTHLYSR"/>
</dbReference>
<keyword evidence="3" id="KW-0238">DNA-binding</keyword>
<dbReference type="PANTHER" id="PTHR30126">
    <property type="entry name" value="HTH-TYPE TRANSCRIPTIONAL REGULATOR"/>
    <property type="match status" value="1"/>
</dbReference>
<name>A0A9E7ZU33_9HYPH</name>
<dbReference type="SUPFAM" id="SSF46785">
    <property type="entry name" value="Winged helix' DNA-binding domain"/>
    <property type="match status" value="1"/>
</dbReference>
<feature type="domain" description="HTH lysR-type" evidence="5">
    <location>
        <begin position="1"/>
        <end position="58"/>
    </location>
</feature>
<dbReference type="Gene3D" id="3.40.190.10">
    <property type="entry name" value="Periplasmic binding protein-like II"/>
    <property type="match status" value="2"/>
</dbReference>
<dbReference type="InterPro" id="IPR036390">
    <property type="entry name" value="WH_DNA-bd_sf"/>
</dbReference>
<dbReference type="Pfam" id="PF00126">
    <property type="entry name" value="HTH_1"/>
    <property type="match status" value="1"/>
</dbReference>
<dbReference type="EMBL" id="CP102774">
    <property type="protein sequence ID" value="UZF87141.1"/>
    <property type="molecule type" value="Genomic_DNA"/>
</dbReference>
<dbReference type="GO" id="GO:0000976">
    <property type="term" value="F:transcription cis-regulatory region binding"/>
    <property type="evidence" value="ECO:0007669"/>
    <property type="project" value="TreeGrafter"/>
</dbReference>
<evidence type="ECO:0000256" key="2">
    <source>
        <dbReference type="ARBA" id="ARBA00023015"/>
    </source>
</evidence>
<evidence type="ECO:0000259" key="5">
    <source>
        <dbReference type="PROSITE" id="PS50931"/>
    </source>
</evidence>
<evidence type="ECO:0000256" key="1">
    <source>
        <dbReference type="ARBA" id="ARBA00009437"/>
    </source>
</evidence>
<dbReference type="InterPro" id="IPR005119">
    <property type="entry name" value="LysR_subst-bd"/>
</dbReference>
<keyword evidence="4" id="KW-0804">Transcription</keyword>
<proteinExistence type="inferred from homology"/>
<dbReference type="PANTHER" id="PTHR30126:SF40">
    <property type="entry name" value="HTH-TYPE TRANSCRIPTIONAL REGULATOR GLTR"/>
    <property type="match status" value="1"/>
</dbReference>
<evidence type="ECO:0000256" key="3">
    <source>
        <dbReference type="ARBA" id="ARBA00023125"/>
    </source>
</evidence>
<dbReference type="AlphaFoldDB" id="A0A9E7ZU33"/>
<dbReference type="PROSITE" id="PS50931">
    <property type="entry name" value="HTH_LYSR"/>
    <property type="match status" value="1"/>
</dbReference>
<comment type="similarity">
    <text evidence="1">Belongs to the LysR transcriptional regulatory family.</text>
</comment>
<reference evidence="6" key="1">
    <citation type="submission" date="2022-08" db="EMBL/GenBank/DDBJ databases">
        <title>Complete Genome Sequences of 2 Bosea sp. soil isolates.</title>
        <authorList>
            <person name="Alvarez Arevalo M."/>
            <person name="Sterndorff E.B."/>
            <person name="Faurdal D."/>
            <person name="Joergensen T.S."/>
            <person name="Weber T."/>
        </authorList>
    </citation>
    <scope>NUCLEOTIDE SEQUENCE</scope>
    <source>
        <strain evidence="6">NBC_00436</strain>
    </source>
</reference>
<dbReference type="Pfam" id="PF03466">
    <property type="entry name" value="LysR_substrate"/>
    <property type="match status" value="1"/>
</dbReference>
<dbReference type="InterPro" id="IPR036388">
    <property type="entry name" value="WH-like_DNA-bd_sf"/>
</dbReference>
<evidence type="ECO:0000313" key="6">
    <source>
        <dbReference type="EMBL" id="UZF87141.1"/>
    </source>
</evidence>
<keyword evidence="2" id="KW-0805">Transcription regulation</keyword>
<evidence type="ECO:0000256" key="4">
    <source>
        <dbReference type="ARBA" id="ARBA00023163"/>
    </source>
</evidence>
<organism evidence="6">
    <name type="scientific">Bosea sp. NBC_00436</name>
    <dbReference type="NCBI Taxonomy" id="2969620"/>
    <lineage>
        <taxon>Bacteria</taxon>
        <taxon>Pseudomonadati</taxon>
        <taxon>Pseudomonadota</taxon>
        <taxon>Alphaproteobacteria</taxon>
        <taxon>Hyphomicrobiales</taxon>
        <taxon>Boseaceae</taxon>
        <taxon>Bosea</taxon>
    </lineage>
</organism>
<dbReference type="Gene3D" id="1.10.10.10">
    <property type="entry name" value="Winged helix-like DNA-binding domain superfamily/Winged helix DNA-binding domain"/>
    <property type="match status" value="1"/>
</dbReference>
<dbReference type="InterPro" id="IPR000847">
    <property type="entry name" value="LysR_HTH_N"/>
</dbReference>
<protein>
    <submittedName>
        <fullName evidence="6">LysR substrate-binding domain-containing protein</fullName>
    </submittedName>
</protein>
<accession>A0A9E7ZU33</accession>